<dbReference type="EC" id="2.1.2.2" evidence="2"/>
<evidence type="ECO:0000256" key="3">
    <source>
        <dbReference type="ARBA" id="ARBA00022679"/>
    </source>
</evidence>
<evidence type="ECO:0000259" key="5">
    <source>
        <dbReference type="Pfam" id="PF00551"/>
    </source>
</evidence>
<dbReference type="KEGG" id="aht:ANTHELSMS3_04832"/>
<dbReference type="GO" id="GO:0004644">
    <property type="term" value="F:phosphoribosylglycinamide formyltransferase activity"/>
    <property type="evidence" value="ECO:0007669"/>
    <property type="project" value="UniProtKB-EC"/>
</dbReference>
<dbReference type="RefSeq" id="WP_094037354.1">
    <property type="nucleotide sequence ID" value="NZ_CP022541.1"/>
</dbReference>
<dbReference type="InterPro" id="IPR002376">
    <property type="entry name" value="Formyl_transf_N"/>
</dbReference>
<proteinExistence type="predicted"/>
<reference evidence="6 7" key="1">
    <citation type="submission" date="2017-07" db="EMBL/GenBank/DDBJ databases">
        <title>Genome Sequence of Antarctobacter heliothermus Strain SMS3 Isolated from a culture of the Diatom Skeletonema marinoi.</title>
        <authorList>
            <person name="Topel M."/>
            <person name="Pinder M.I.M."/>
            <person name="Johansson O.N."/>
            <person name="Kourtchenko O."/>
            <person name="Godhe A."/>
            <person name="Clarke A.K."/>
        </authorList>
    </citation>
    <scope>NUCLEOTIDE SEQUENCE [LARGE SCALE GENOMIC DNA]</scope>
    <source>
        <strain evidence="6 7">SMS3</strain>
        <plasmid evidence="7">Plasmid psms3-1</plasmid>
    </source>
</reference>
<keyword evidence="3 6" id="KW-0808">Transferase</keyword>
<feature type="domain" description="Formyl transferase N-terminal" evidence="5">
    <location>
        <begin position="111"/>
        <end position="219"/>
    </location>
</feature>
<dbReference type="InterPro" id="IPR036477">
    <property type="entry name" value="Formyl_transf_N_sf"/>
</dbReference>
<accession>A0A222EAM2</accession>
<dbReference type="SUPFAM" id="SSF53328">
    <property type="entry name" value="Formyltransferase"/>
    <property type="match status" value="1"/>
</dbReference>
<dbReference type="OrthoDB" id="5355061at2"/>
<dbReference type="PANTHER" id="PTHR43369:SF2">
    <property type="entry name" value="PHOSPHORIBOSYLGLYCINAMIDE FORMYLTRANSFERASE"/>
    <property type="match status" value="1"/>
</dbReference>
<sequence>MSGVGLITGDTPLGRHMALRLATALSGTDDPLRSVLVLETPPPEPRRGLLSRVATRLKRLVSKKHRLSEVVWGYEREARQVFLEGAGPLPDWPEGCDIRRVPRPEVNAEQNVSWQAGFAPKVIVLTGTPIIREPMLRAASLGVLNLHGSLLPDYRGTRVETWQVRNGDLDKAGLTIHYVEPGIDTGDIIAQVPQAAKASDGPWLMRARNQLNALDAMPKAVRVVLAGTAERRRQDPDANDRTYRYSDITPDVLHEVIATMNRKPAP</sequence>
<keyword evidence="7" id="KW-1185">Reference proteome</keyword>
<dbReference type="GO" id="GO:0005829">
    <property type="term" value="C:cytosol"/>
    <property type="evidence" value="ECO:0007669"/>
    <property type="project" value="TreeGrafter"/>
</dbReference>
<organism evidence="6 7">
    <name type="scientific">Antarctobacter heliothermus</name>
    <dbReference type="NCBI Taxonomy" id="74033"/>
    <lineage>
        <taxon>Bacteria</taxon>
        <taxon>Pseudomonadati</taxon>
        <taxon>Pseudomonadota</taxon>
        <taxon>Alphaproteobacteria</taxon>
        <taxon>Rhodobacterales</taxon>
        <taxon>Roseobacteraceae</taxon>
        <taxon>Antarctobacter</taxon>
    </lineage>
</organism>
<geneLocation type="plasmid" evidence="7">
    <name>psms3-1</name>
</geneLocation>
<evidence type="ECO:0000256" key="2">
    <source>
        <dbReference type="ARBA" id="ARBA00012254"/>
    </source>
</evidence>
<evidence type="ECO:0000256" key="1">
    <source>
        <dbReference type="ARBA" id="ARBA00005054"/>
    </source>
</evidence>
<dbReference type="Gene3D" id="3.40.50.170">
    <property type="entry name" value="Formyl transferase, N-terminal domain"/>
    <property type="match status" value="1"/>
</dbReference>
<keyword evidence="6" id="KW-0614">Plasmid</keyword>
<evidence type="ECO:0000256" key="4">
    <source>
        <dbReference type="ARBA" id="ARBA00022755"/>
    </source>
</evidence>
<dbReference type="AlphaFoldDB" id="A0A222EAM2"/>
<dbReference type="GO" id="GO:0006189">
    <property type="term" value="P:'de novo' IMP biosynthetic process"/>
    <property type="evidence" value="ECO:0007669"/>
    <property type="project" value="TreeGrafter"/>
</dbReference>
<dbReference type="Proteomes" id="UP000203589">
    <property type="component" value="Plasmid pSMS3-1"/>
</dbReference>
<gene>
    <name evidence="6" type="primary">purN</name>
    <name evidence="6" type="ORF">ANTHELSMS3_04832</name>
</gene>
<dbReference type="EMBL" id="CP022541">
    <property type="protein sequence ID" value="ASP23226.1"/>
    <property type="molecule type" value="Genomic_DNA"/>
</dbReference>
<comment type="pathway">
    <text evidence="1">Purine metabolism; IMP biosynthesis via de novo pathway; N(2)-formyl-N(1)-(5-phospho-D-ribosyl)glycinamide from N(1)-(5-phospho-D-ribosyl)glycinamide (10-formyl THF route): step 1/1.</text>
</comment>
<dbReference type="PANTHER" id="PTHR43369">
    <property type="entry name" value="PHOSPHORIBOSYLGLYCINAMIDE FORMYLTRANSFERASE"/>
    <property type="match status" value="1"/>
</dbReference>
<evidence type="ECO:0000313" key="6">
    <source>
        <dbReference type="EMBL" id="ASP23226.1"/>
    </source>
</evidence>
<dbReference type="Pfam" id="PF00551">
    <property type="entry name" value="Formyl_trans_N"/>
    <property type="match status" value="1"/>
</dbReference>
<protein>
    <recommendedName>
        <fullName evidence="2">phosphoribosylglycinamide formyltransferase 1</fullName>
        <ecNumber evidence="2">2.1.2.2</ecNumber>
    </recommendedName>
</protein>
<keyword evidence="4" id="KW-0658">Purine biosynthesis</keyword>
<name>A0A222EAM2_9RHOB</name>
<evidence type="ECO:0000313" key="7">
    <source>
        <dbReference type="Proteomes" id="UP000203589"/>
    </source>
</evidence>